<name>A0ABV9KDU9_9RHOB</name>
<protein>
    <submittedName>
        <fullName evidence="2">Helix-turn-helix domain-containing protein</fullName>
    </submittedName>
</protein>
<dbReference type="Pfam" id="PF13730">
    <property type="entry name" value="HTH_36"/>
    <property type="match status" value="1"/>
</dbReference>
<feature type="region of interest" description="Disordered" evidence="1">
    <location>
        <begin position="90"/>
        <end position="180"/>
    </location>
</feature>
<organism evidence="2 3">
    <name type="scientific">Seohaeicola nanhaiensis</name>
    <dbReference type="NCBI Taxonomy" id="1387282"/>
    <lineage>
        <taxon>Bacteria</taxon>
        <taxon>Pseudomonadati</taxon>
        <taxon>Pseudomonadota</taxon>
        <taxon>Alphaproteobacteria</taxon>
        <taxon>Rhodobacterales</taxon>
        <taxon>Roseobacteraceae</taxon>
        <taxon>Seohaeicola</taxon>
    </lineage>
</organism>
<accession>A0ABV9KDU9</accession>
<dbReference type="InterPro" id="IPR036388">
    <property type="entry name" value="WH-like_DNA-bd_sf"/>
</dbReference>
<dbReference type="InterPro" id="IPR036390">
    <property type="entry name" value="WH_DNA-bd_sf"/>
</dbReference>
<dbReference type="SUPFAM" id="SSF46785">
    <property type="entry name" value="Winged helix' DNA-binding domain"/>
    <property type="match status" value="1"/>
</dbReference>
<keyword evidence="3" id="KW-1185">Reference proteome</keyword>
<dbReference type="EMBL" id="JBHSGI010000004">
    <property type="protein sequence ID" value="MFC4668158.1"/>
    <property type="molecule type" value="Genomic_DNA"/>
</dbReference>
<dbReference type="Gene3D" id="1.10.10.10">
    <property type="entry name" value="Winged helix-like DNA-binding domain superfamily/Winged helix DNA-binding domain"/>
    <property type="match status" value="1"/>
</dbReference>
<sequence>MSHRATTWLADLDAHLLGASEFRVLFHLCDCHNPSQGCFPTQAYLLKVCGVSNGTLNNALNALETKGIIRRHRERDGNTHRQRPTRYILGFELDEPQKPSPHIGAGKPRKPSPRNGVGNRAKPTPNIGAGTRQEPTPNIGDGADSNLGGEPSPISGVSRLQPAGERTCNKPVTNPRAHTRGPFFTAEERGMATDVARHIRSGGAVNFDQVPKRVCECLVSEKLISEDEIHRNGLS</sequence>
<comment type="caution">
    <text evidence="2">The sequence shown here is derived from an EMBL/GenBank/DDBJ whole genome shotgun (WGS) entry which is preliminary data.</text>
</comment>
<dbReference type="RefSeq" id="WP_380716426.1">
    <property type="nucleotide sequence ID" value="NZ_JBHSGI010000004.1"/>
</dbReference>
<dbReference type="Proteomes" id="UP001595973">
    <property type="component" value="Unassembled WGS sequence"/>
</dbReference>
<gene>
    <name evidence="2" type="ORF">ACFO5X_06295</name>
</gene>
<evidence type="ECO:0000313" key="3">
    <source>
        <dbReference type="Proteomes" id="UP001595973"/>
    </source>
</evidence>
<evidence type="ECO:0000256" key="1">
    <source>
        <dbReference type="SAM" id="MobiDB-lite"/>
    </source>
</evidence>
<reference evidence="3" key="1">
    <citation type="journal article" date="2019" name="Int. J. Syst. Evol. Microbiol.">
        <title>The Global Catalogue of Microorganisms (GCM) 10K type strain sequencing project: providing services to taxonomists for standard genome sequencing and annotation.</title>
        <authorList>
            <consortium name="The Broad Institute Genomics Platform"/>
            <consortium name="The Broad Institute Genome Sequencing Center for Infectious Disease"/>
            <person name="Wu L."/>
            <person name="Ma J."/>
        </authorList>
    </citation>
    <scope>NUCLEOTIDE SEQUENCE [LARGE SCALE GENOMIC DNA]</scope>
    <source>
        <strain evidence="3">CGMCC 4.7283</strain>
    </source>
</reference>
<evidence type="ECO:0000313" key="2">
    <source>
        <dbReference type="EMBL" id="MFC4668158.1"/>
    </source>
</evidence>
<proteinExistence type="predicted"/>